<feature type="binding site" evidence="15">
    <location>
        <position position="87"/>
    </location>
    <ligand>
        <name>Mo-bis(molybdopterin guanine dinucleotide)</name>
        <dbReference type="ChEBI" id="CHEBI:60539"/>
    </ligand>
</feature>
<dbReference type="GO" id="GO:0030151">
    <property type="term" value="F:molybdenum ion binding"/>
    <property type="evidence" value="ECO:0007669"/>
    <property type="project" value="InterPro"/>
</dbReference>
<dbReference type="SUPFAM" id="SSF50692">
    <property type="entry name" value="ADC-like"/>
    <property type="match status" value="1"/>
</dbReference>
<dbReference type="GO" id="GO:0050140">
    <property type="term" value="F:nitrate reductase (cytochrome) activity"/>
    <property type="evidence" value="ECO:0007669"/>
    <property type="project" value="UniProtKB-EC"/>
</dbReference>
<dbReference type="NCBIfam" id="NF010055">
    <property type="entry name" value="PRK13532.1"/>
    <property type="match status" value="1"/>
</dbReference>
<dbReference type="GO" id="GO:0006777">
    <property type="term" value="P:Mo-molybdopterin cofactor biosynthetic process"/>
    <property type="evidence" value="ECO:0007669"/>
    <property type="project" value="UniProtKB-UniRule"/>
</dbReference>
<keyword evidence="4 15" id="KW-0500">Molybdenum</keyword>
<dbReference type="PROSITE" id="PS51669">
    <property type="entry name" value="4FE4S_MOW_BIS_MGD"/>
    <property type="match status" value="1"/>
</dbReference>
<dbReference type="InterPro" id="IPR009010">
    <property type="entry name" value="Asp_de-COase-like_dom_sf"/>
</dbReference>
<comment type="similarity">
    <text evidence="1 15">Belongs to the prokaryotic molybdopterin-containing oxidoreductase family. NasA/NapA/NarB subfamily.</text>
</comment>
<feature type="signal peptide" evidence="16">
    <location>
        <begin position="1"/>
        <end position="31"/>
    </location>
</feature>
<feature type="binding site" evidence="15">
    <location>
        <begin position="725"/>
        <end position="734"/>
    </location>
    <ligand>
        <name>Mo-bis(molybdopterin guanine dinucleotide)</name>
        <dbReference type="ChEBI" id="CHEBI:60539"/>
    </ligand>
</feature>
<organism evidence="18 19">
    <name type="scientific">Roseovarius halotolerans</name>
    <dbReference type="NCBI Taxonomy" id="505353"/>
    <lineage>
        <taxon>Bacteria</taxon>
        <taxon>Pseudomonadati</taxon>
        <taxon>Pseudomonadota</taxon>
        <taxon>Alphaproteobacteria</taxon>
        <taxon>Rhodobacterales</taxon>
        <taxon>Roseobacteraceae</taxon>
        <taxon>Roseovarius</taxon>
    </lineage>
</organism>
<evidence type="ECO:0000256" key="13">
    <source>
        <dbReference type="ARBA" id="ARBA00052176"/>
    </source>
</evidence>
<dbReference type="GO" id="GO:0009055">
    <property type="term" value="F:electron transfer activity"/>
    <property type="evidence" value="ECO:0007669"/>
    <property type="project" value="UniProtKB-UniRule"/>
</dbReference>
<comment type="PTM">
    <text evidence="15">Predicted to be exported by the Tat system. The position of the signal peptide cleavage has not been experimentally proven.</text>
</comment>
<feature type="binding site" evidence="15">
    <location>
        <begin position="266"/>
        <end position="268"/>
    </location>
    <ligand>
        <name>Mo-bis(molybdopterin guanine dinucleotide)</name>
        <dbReference type="ChEBI" id="CHEBI:60539"/>
    </ligand>
</feature>
<keyword evidence="19" id="KW-1185">Reference proteome</keyword>
<feature type="binding site" evidence="15">
    <location>
        <begin position="513"/>
        <end position="514"/>
    </location>
    <ligand>
        <name>Mo-bis(molybdopterin guanine dinucleotide)</name>
        <dbReference type="ChEBI" id="CHEBI:60539"/>
    </ligand>
</feature>
<keyword evidence="8 15" id="KW-0249">Electron transport</keyword>
<evidence type="ECO:0000256" key="6">
    <source>
        <dbReference type="ARBA" id="ARBA00022729"/>
    </source>
</evidence>
<dbReference type="Pfam" id="PF00384">
    <property type="entry name" value="Molybdopterin"/>
    <property type="match status" value="1"/>
</dbReference>
<dbReference type="CDD" id="cd02754">
    <property type="entry name" value="MopB_Nitrate-R-NapA-like"/>
    <property type="match status" value="1"/>
</dbReference>
<keyword evidence="5 15" id="KW-0479">Metal-binding</keyword>
<feature type="binding site" evidence="15">
    <location>
        <position position="179"/>
    </location>
    <ligand>
        <name>Mo-bis(molybdopterin guanine dinucleotide)</name>
        <dbReference type="ChEBI" id="CHEBI:60539"/>
    </ligand>
</feature>
<evidence type="ECO:0000256" key="11">
    <source>
        <dbReference type="ARBA" id="ARBA00023014"/>
    </source>
</evidence>
<feature type="binding site" evidence="15">
    <location>
        <begin position="247"/>
        <end position="251"/>
    </location>
    <ligand>
        <name>Mo-bis(molybdopterin guanine dinucleotide)</name>
        <dbReference type="ChEBI" id="CHEBI:60539"/>
    </ligand>
</feature>
<keyword evidence="12 15" id="KW-0534">Nitrate assimilation</keyword>
<dbReference type="Gene3D" id="3.40.228.10">
    <property type="entry name" value="Dimethylsulfoxide Reductase, domain 2"/>
    <property type="match status" value="1"/>
</dbReference>
<keyword evidence="6 15" id="KW-0732">Signal</keyword>
<dbReference type="FunFam" id="2.40.40.20:FF:000005">
    <property type="entry name" value="Periplasmic nitrate reductase"/>
    <property type="match status" value="1"/>
</dbReference>
<dbReference type="NCBIfam" id="TIGR01409">
    <property type="entry name" value="TAT_signal_seq"/>
    <property type="match status" value="1"/>
</dbReference>
<dbReference type="InterPro" id="IPR019546">
    <property type="entry name" value="TAT_signal_bac_arc"/>
</dbReference>
<dbReference type="SUPFAM" id="SSF53706">
    <property type="entry name" value="Formate dehydrogenase/DMSO reductase, domains 1-3"/>
    <property type="match status" value="1"/>
</dbReference>
<keyword evidence="3 15" id="KW-0004">4Fe-4S</keyword>
<dbReference type="RefSeq" id="WP_085818899.1">
    <property type="nucleotide sequence ID" value="NZ_FWFU01000004.1"/>
</dbReference>
<keyword evidence="10 15" id="KW-0408">Iron</keyword>
<name>A0A1X6ZSR6_9RHOB</name>
<dbReference type="SMART" id="SM00926">
    <property type="entry name" value="Molybdop_Fe4S4"/>
    <property type="match status" value="1"/>
</dbReference>
<dbReference type="Proteomes" id="UP000193207">
    <property type="component" value="Unassembled WGS sequence"/>
</dbReference>
<dbReference type="CDD" id="cd02791">
    <property type="entry name" value="MopB_CT_Nitrate-R-NapA-like"/>
    <property type="match status" value="1"/>
</dbReference>
<dbReference type="Pfam" id="PF01568">
    <property type="entry name" value="Molydop_binding"/>
    <property type="match status" value="1"/>
</dbReference>
<dbReference type="InterPro" id="IPR006657">
    <property type="entry name" value="MoPterin_dinucl-bd_dom"/>
</dbReference>
<dbReference type="GO" id="GO:0042128">
    <property type="term" value="P:nitrate assimilation"/>
    <property type="evidence" value="ECO:0007669"/>
    <property type="project" value="UniProtKB-UniRule"/>
</dbReference>
<feature type="binding site" evidence="15">
    <location>
        <position position="801"/>
    </location>
    <ligand>
        <name>substrate</name>
    </ligand>
</feature>
<evidence type="ECO:0000313" key="18">
    <source>
        <dbReference type="EMBL" id="SLN60503.1"/>
    </source>
</evidence>
<feature type="binding site" evidence="15">
    <location>
        <position position="487"/>
    </location>
    <ligand>
        <name>Mo-bis(molybdopterin guanine dinucleotide)</name>
        <dbReference type="ChEBI" id="CHEBI:60539"/>
    </ligand>
</feature>
<feature type="binding site" evidence="15">
    <location>
        <position position="809"/>
    </location>
    <ligand>
        <name>Mo-bis(molybdopterin guanine dinucleotide)</name>
        <dbReference type="ChEBI" id="CHEBI:60539"/>
    </ligand>
</feature>
<evidence type="ECO:0000259" key="17">
    <source>
        <dbReference type="PROSITE" id="PS51669"/>
    </source>
</evidence>
<feature type="binding site" evidence="15">
    <location>
        <position position="536"/>
    </location>
    <ligand>
        <name>Mo-bis(molybdopterin guanine dinucleotide)</name>
        <dbReference type="ChEBI" id="CHEBI:60539"/>
    </ligand>
</feature>
<dbReference type="GO" id="GO:0005506">
    <property type="term" value="F:iron ion binding"/>
    <property type="evidence" value="ECO:0007669"/>
    <property type="project" value="UniProtKB-UniRule"/>
</dbReference>
<dbReference type="NCBIfam" id="TIGR01706">
    <property type="entry name" value="NAPA"/>
    <property type="match status" value="1"/>
</dbReference>
<feature type="chain" id="PRO_5013049931" description="Periplasmic nitrate reductase" evidence="16">
    <location>
        <begin position="32"/>
        <end position="835"/>
    </location>
</feature>
<comment type="subcellular location">
    <subcellularLocation>
        <location evidence="15">Periplasm</location>
    </subcellularLocation>
</comment>
<feature type="binding site" evidence="15">
    <location>
        <position position="53"/>
    </location>
    <ligand>
        <name>[4Fe-4S] cluster</name>
        <dbReference type="ChEBI" id="CHEBI:49883"/>
    </ligand>
</feature>
<keyword evidence="11 15" id="KW-0411">Iron-sulfur</keyword>
<comment type="function">
    <text evidence="14 15">Catalytic subunit of the periplasmic nitrate reductase complex NapAB. Receives electrons from NapB and catalyzes the reduction of nitrate to nitrite.</text>
</comment>
<dbReference type="InterPro" id="IPR006656">
    <property type="entry name" value="Mopterin_OxRdtase"/>
</dbReference>
<dbReference type="InterPro" id="IPR010051">
    <property type="entry name" value="Periplasm_NO3_reductase_lsu"/>
</dbReference>
<evidence type="ECO:0000256" key="16">
    <source>
        <dbReference type="SAM" id="SignalP"/>
    </source>
</evidence>
<protein>
    <recommendedName>
        <fullName evidence="15">Periplasmic nitrate reductase</fullName>
        <ecNumber evidence="15">1.9.6.1</ecNumber>
    </recommendedName>
</protein>
<dbReference type="OrthoDB" id="9816402at2"/>
<evidence type="ECO:0000256" key="10">
    <source>
        <dbReference type="ARBA" id="ARBA00023004"/>
    </source>
</evidence>
<dbReference type="PROSITE" id="PS51318">
    <property type="entry name" value="TAT"/>
    <property type="match status" value="1"/>
</dbReference>
<comment type="subunit">
    <text evidence="15">Component of the periplasmic nitrate reductase NapAB complex composed of NapA and NapB.</text>
</comment>
<dbReference type="GO" id="GO:0051539">
    <property type="term" value="F:4 iron, 4 sulfur cluster binding"/>
    <property type="evidence" value="ECO:0007669"/>
    <property type="project" value="UniProtKB-KW"/>
</dbReference>
<feature type="binding site" evidence="15">
    <location>
        <position position="50"/>
    </location>
    <ligand>
        <name>[4Fe-4S] cluster</name>
        <dbReference type="ChEBI" id="CHEBI:49883"/>
    </ligand>
</feature>
<evidence type="ECO:0000256" key="5">
    <source>
        <dbReference type="ARBA" id="ARBA00022723"/>
    </source>
</evidence>
<dbReference type="GO" id="GO:0016020">
    <property type="term" value="C:membrane"/>
    <property type="evidence" value="ECO:0007669"/>
    <property type="project" value="TreeGrafter"/>
</dbReference>
<comment type="cofactor">
    <cofactor evidence="15">
        <name>Mo-bis(molybdopterin guanine dinucleotide)</name>
        <dbReference type="ChEBI" id="CHEBI:60539"/>
    </cofactor>
    <text evidence="15">Binds 1 molybdenum-bis(molybdopterin guanine dinucleotide) (Mo-bis-MGD) cofactor per subunit.</text>
</comment>
<accession>A0A1X6ZSR6</accession>
<gene>
    <name evidence="15 18" type="primary">napA</name>
    <name evidence="18" type="ORF">ROH8110_03392</name>
</gene>
<feature type="binding site" evidence="15">
    <location>
        <position position="381"/>
    </location>
    <ligand>
        <name>Mo-bis(molybdopterin guanine dinucleotide)</name>
        <dbReference type="ChEBI" id="CHEBI:60539"/>
    </ligand>
</feature>
<evidence type="ECO:0000256" key="7">
    <source>
        <dbReference type="ARBA" id="ARBA00022764"/>
    </source>
</evidence>
<dbReference type="InterPro" id="IPR041957">
    <property type="entry name" value="CT_Nitrate-R-NapA-like"/>
</dbReference>
<feature type="binding site" evidence="15">
    <location>
        <position position="85"/>
    </location>
    <ligand>
        <name>[4Fe-4S] cluster</name>
        <dbReference type="ChEBI" id="CHEBI:49883"/>
    </ligand>
</feature>
<feature type="domain" description="4Fe-4S Mo/W bis-MGD-type" evidence="17">
    <location>
        <begin position="43"/>
        <end position="99"/>
    </location>
</feature>
<evidence type="ECO:0000256" key="15">
    <source>
        <dbReference type="HAMAP-Rule" id="MF_01630"/>
    </source>
</evidence>
<dbReference type="GO" id="GO:0045333">
    <property type="term" value="P:cellular respiration"/>
    <property type="evidence" value="ECO:0007669"/>
    <property type="project" value="UniProtKB-ARBA"/>
</dbReference>
<evidence type="ECO:0000256" key="3">
    <source>
        <dbReference type="ARBA" id="ARBA00022485"/>
    </source>
</evidence>
<keyword evidence="2 15" id="KW-0813">Transport</keyword>
<dbReference type="EMBL" id="FWFU01000004">
    <property type="protein sequence ID" value="SLN60503.1"/>
    <property type="molecule type" value="Genomic_DNA"/>
</dbReference>
<dbReference type="GO" id="GO:0009325">
    <property type="term" value="C:nitrate reductase complex"/>
    <property type="evidence" value="ECO:0007669"/>
    <property type="project" value="TreeGrafter"/>
</dbReference>
<evidence type="ECO:0000256" key="4">
    <source>
        <dbReference type="ARBA" id="ARBA00022505"/>
    </source>
</evidence>
<evidence type="ECO:0000256" key="12">
    <source>
        <dbReference type="ARBA" id="ARBA00023063"/>
    </source>
</evidence>
<sequence>MPLDLTRRQLLKAHAAALAASAAGLSEAALAQPVPGGVDALKINWSKAPCRFCGTGCGVMVGVKEGKVVATHGDMQHEVNRGLNCVKGYFLSKIMYGEDRLTTPLMRKRNGQFDKDGEFEPVSWDEAFDVMADRVKKQLAEKGPESIGMFGSGQWTVMEGYAASKLMRAGFRSNNLDPNARHCMASAAAAFMRTFGIDEPMGCYDDFEHADAFVLWGSNMAEMHPILWTRLADRRLGTPGVKCAVLSTFTHRSMDLADIPMVFKPGTDLAILNYIANHIIQTGRVNEEFVSKHTTFMKGETDIGYGLRDDHPLQVAAQGAGNAGLMEPSDFEAFKQHVADYTLEYVSELSGVEPGFLEELAELYADPDTKVMSLWTMGFNQHVRGVWANQMVYNIHLLTGKISEPGNSPFSLTGQPSACGTAREVGTFAHRLPADMVVTNPEHVEHAEDIWKLPRGLLNTKPGFHAVQQDRMLKDGVLNFYWIQVNNNLQAAPNAQNETYQGYRNPDNMIVVSDAYPTVTAMAADIVLPAAMWVEKEGVYGNAERRTHAWHQLVDAPGEARSDLWQLAEFSKRFTTDEVWPEDILAANPEYRGRTIFDVVFANGKVDAYPLDDMPEEYANHEAQDLGFYIQKGLFEEYAAFGRGHGHDLAPYDTYQSDEVRGLRWPVVDGKETKWRFREGYDPYVADGKGVEFYGKPDGRAVILAVPYEPPAESPDDAFDMWLVTGRVLEHWHSGSMTMRVPELYKAFPGAKVFMNAVDARERGLNQGMEVRVISRRGEIRSRVETRGRNRMPTGVIFVPWFDASQLINKVTLDATDPISKQTDFKKCAVRVEPV</sequence>
<feature type="binding site" evidence="15">
    <location>
        <position position="154"/>
    </location>
    <ligand>
        <name>Mo-bis(molybdopterin guanine dinucleotide)</name>
        <dbReference type="ChEBI" id="CHEBI:60539"/>
    </ligand>
</feature>
<dbReference type="Gene3D" id="2.40.40.20">
    <property type="match status" value="1"/>
</dbReference>
<dbReference type="Gene3D" id="3.30.200.210">
    <property type="match status" value="1"/>
</dbReference>
<dbReference type="GO" id="GO:0042597">
    <property type="term" value="C:periplasmic space"/>
    <property type="evidence" value="ECO:0007669"/>
    <property type="project" value="UniProtKB-SubCell"/>
</dbReference>
<reference evidence="18 19" key="1">
    <citation type="submission" date="2017-03" db="EMBL/GenBank/DDBJ databases">
        <authorList>
            <person name="Afonso C.L."/>
            <person name="Miller P.J."/>
            <person name="Scott M.A."/>
            <person name="Spackman E."/>
            <person name="Goraichik I."/>
            <person name="Dimitrov K.M."/>
            <person name="Suarez D.L."/>
            <person name="Swayne D.E."/>
        </authorList>
    </citation>
    <scope>NUCLEOTIDE SEQUENCE [LARGE SCALE GENOMIC DNA]</scope>
    <source>
        <strain evidence="18 19">CECT 8110</strain>
    </source>
</reference>
<dbReference type="InterPro" id="IPR006311">
    <property type="entry name" value="TAT_signal"/>
</dbReference>
<dbReference type="AlphaFoldDB" id="A0A1X6ZSR6"/>
<dbReference type="PROSITE" id="PS00551">
    <property type="entry name" value="MOLYBDOPTERIN_PROK_1"/>
    <property type="match status" value="1"/>
</dbReference>
<keyword evidence="7 15" id="KW-0574">Periplasm</keyword>
<dbReference type="HAMAP" id="MF_01630">
    <property type="entry name" value="Nitrate_reduct_NapA"/>
    <property type="match status" value="1"/>
</dbReference>
<evidence type="ECO:0000256" key="8">
    <source>
        <dbReference type="ARBA" id="ARBA00022982"/>
    </source>
</evidence>
<proteinExistence type="inferred from homology"/>
<evidence type="ECO:0000256" key="9">
    <source>
        <dbReference type="ARBA" id="ARBA00023002"/>
    </source>
</evidence>
<comment type="catalytic activity">
    <reaction evidence="13 15">
        <text>2 Fe(II)-[cytochrome] + nitrate + 2 H(+) = 2 Fe(III)-[cytochrome] + nitrite + H2O</text>
        <dbReference type="Rhea" id="RHEA:12909"/>
        <dbReference type="Rhea" id="RHEA-COMP:11777"/>
        <dbReference type="Rhea" id="RHEA-COMP:11778"/>
        <dbReference type="ChEBI" id="CHEBI:15377"/>
        <dbReference type="ChEBI" id="CHEBI:15378"/>
        <dbReference type="ChEBI" id="CHEBI:16301"/>
        <dbReference type="ChEBI" id="CHEBI:17632"/>
        <dbReference type="ChEBI" id="CHEBI:29033"/>
        <dbReference type="ChEBI" id="CHEBI:29034"/>
        <dbReference type="EC" id="1.9.6.1"/>
    </reaction>
</comment>
<feature type="binding site" evidence="15">
    <location>
        <position position="377"/>
    </location>
    <ligand>
        <name>Mo-bis(molybdopterin guanine dinucleotide)</name>
        <dbReference type="ChEBI" id="CHEBI:60539"/>
    </ligand>
</feature>
<evidence type="ECO:0000256" key="14">
    <source>
        <dbReference type="ARBA" id="ARBA00055000"/>
    </source>
</evidence>
<evidence type="ECO:0000256" key="2">
    <source>
        <dbReference type="ARBA" id="ARBA00022448"/>
    </source>
</evidence>
<feature type="binding site" evidence="15">
    <location>
        <position position="826"/>
    </location>
    <ligand>
        <name>Mo-bis(molybdopterin guanine dinucleotide)</name>
        <dbReference type="ChEBI" id="CHEBI:60539"/>
    </ligand>
</feature>
<comment type="cofactor">
    <cofactor evidence="15">
        <name>[4Fe-4S] cluster</name>
        <dbReference type="ChEBI" id="CHEBI:49883"/>
    </cofactor>
    <text evidence="15">Binds 1 [4Fe-4S] cluster.</text>
</comment>
<feature type="binding site" evidence="15">
    <location>
        <position position="183"/>
    </location>
    <ligand>
        <name>Mo-bis(molybdopterin guanine dinucleotide)</name>
        <dbReference type="ChEBI" id="CHEBI:60539"/>
    </ligand>
</feature>
<feature type="binding site" evidence="15">
    <location>
        <position position="563"/>
    </location>
    <ligand>
        <name>Mo-bis(molybdopterin guanine dinucleotide)</name>
        <dbReference type="ChEBI" id="CHEBI:60539"/>
    </ligand>
</feature>
<dbReference type="PANTHER" id="PTHR43105">
    <property type="entry name" value="RESPIRATORY NITRATE REDUCTASE"/>
    <property type="match status" value="1"/>
</dbReference>
<dbReference type="PANTHER" id="PTHR43105:SF11">
    <property type="entry name" value="PERIPLASMIC NITRATE REDUCTASE"/>
    <property type="match status" value="1"/>
</dbReference>
<dbReference type="Pfam" id="PF04879">
    <property type="entry name" value="Molybdop_Fe4S4"/>
    <property type="match status" value="1"/>
</dbReference>
<dbReference type="GO" id="GO:0043546">
    <property type="term" value="F:molybdopterin cofactor binding"/>
    <property type="evidence" value="ECO:0007669"/>
    <property type="project" value="InterPro"/>
</dbReference>
<dbReference type="Gene3D" id="3.40.50.740">
    <property type="match status" value="1"/>
</dbReference>
<dbReference type="InterPro" id="IPR006963">
    <property type="entry name" value="Mopterin_OxRdtase_4Fe-4S_dom"/>
</dbReference>
<dbReference type="InterPro" id="IPR027467">
    <property type="entry name" value="MopterinOxRdtase_cofactor_BS"/>
</dbReference>
<dbReference type="InterPro" id="IPR050123">
    <property type="entry name" value="Prok_molybdopt-oxidoreductase"/>
</dbReference>
<dbReference type="EC" id="1.9.6.1" evidence="15"/>
<feature type="binding site" evidence="15">
    <location>
        <position position="57"/>
    </location>
    <ligand>
        <name>[4Fe-4S] cluster</name>
        <dbReference type="ChEBI" id="CHEBI:49883"/>
    </ligand>
</feature>
<evidence type="ECO:0000256" key="1">
    <source>
        <dbReference type="ARBA" id="ARBA00008747"/>
    </source>
</evidence>
<feature type="binding site" evidence="15">
    <location>
        <begin position="216"/>
        <end position="223"/>
    </location>
    <ligand>
        <name>Mo-bis(molybdopterin guanine dinucleotide)</name>
        <dbReference type="ChEBI" id="CHEBI:60539"/>
    </ligand>
</feature>
<keyword evidence="9 15" id="KW-0560">Oxidoreductase</keyword>
<evidence type="ECO:0000313" key="19">
    <source>
        <dbReference type="Proteomes" id="UP000193207"/>
    </source>
</evidence>